<keyword evidence="1" id="KW-0813">Transport</keyword>
<gene>
    <name evidence="5" type="ORF">PSDVSF_01070</name>
</gene>
<keyword evidence="2" id="KW-0547">Nucleotide-binding</keyword>
<keyword evidence="3 5" id="KW-0067">ATP-binding</keyword>
<keyword evidence="6" id="KW-1185">Reference proteome</keyword>
<accession>A0ABM7P245</accession>
<evidence type="ECO:0000313" key="6">
    <source>
        <dbReference type="Proteomes" id="UP001053296"/>
    </source>
</evidence>
<evidence type="ECO:0000256" key="2">
    <source>
        <dbReference type="ARBA" id="ARBA00022741"/>
    </source>
</evidence>
<name>A0ABM7P245_9BACT</name>
<dbReference type="RefSeq" id="WP_229592522.1">
    <property type="nucleotide sequence ID" value="NZ_AP024485.1"/>
</dbReference>
<evidence type="ECO:0000256" key="3">
    <source>
        <dbReference type="ARBA" id="ARBA00022840"/>
    </source>
</evidence>
<dbReference type="Pfam" id="PF00005">
    <property type="entry name" value="ABC_tran"/>
    <property type="match status" value="1"/>
</dbReference>
<dbReference type="SUPFAM" id="SSF52540">
    <property type="entry name" value="P-loop containing nucleoside triphosphate hydrolases"/>
    <property type="match status" value="1"/>
</dbReference>
<dbReference type="PROSITE" id="PS50893">
    <property type="entry name" value="ABC_TRANSPORTER_2"/>
    <property type="match status" value="1"/>
</dbReference>
<dbReference type="InterPro" id="IPR015856">
    <property type="entry name" value="ABC_transpr_CbiO/EcfA_su"/>
</dbReference>
<dbReference type="InterPro" id="IPR003439">
    <property type="entry name" value="ABC_transporter-like_ATP-bd"/>
</dbReference>
<dbReference type="SMART" id="SM00382">
    <property type="entry name" value="AAA"/>
    <property type="match status" value="1"/>
</dbReference>
<reference evidence="5" key="1">
    <citation type="journal article" date="2022" name="Arch. Microbiol.">
        <title>Pseudodesulfovibrio sediminis sp. nov., a mesophilic and neutrophilic sulfate-reducing bacterium isolated from sediment of a brackish lake.</title>
        <authorList>
            <person name="Takahashi A."/>
            <person name="Kojima H."/>
            <person name="Watanabe M."/>
            <person name="Fukui M."/>
        </authorList>
    </citation>
    <scope>NUCLEOTIDE SEQUENCE</scope>
    <source>
        <strain evidence="5">SF6</strain>
    </source>
</reference>
<sequence>MLLEIKDICFGYTEDVAVLHNVSVTIKRGERVALVGHNGSGKSTLAKHLNGLLRPSQGEVCLDGAPISDLKVAQIAGMVSLLFQNPDDQICKQSVWDEIAFGPRNLGFDPKRVQKLVQESVAAFELGPVQEMNPHDLGFSRRKRLALASVVAMDASVVVLDEPTAGLDPSEIVLLEAVLNRLQCDGKTVLIISHDMDFIAENIERVICMESGNICFDGLVGCLFEDHALLDRCGLELPQVVRLCQQYTIQPHALTPEGVILDLINS</sequence>
<dbReference type="Gene3D" id="3.40.50.300">
    <property type="entry name" value="P-loop containing nucleotide triphosphate hydrolases"/>
    <property type="match status" value="1"/>
</dbReference>
<dbReference type="GO" id="GO:0005524">
    <property type="term" value="F:ATP binding"/>
    <property type="evidence" value="ECO:0007669"/>
    <property type="project" value="UniProtKB-KW"/>
</dbReference>
<dbReference type="InterPro" id="IPR050095">
    <property type="entry name" value="ECF_ABC_transporter_ATP-bd"/>
</dbReference>
<dbReference type="Proteomes" id="UP001053296">
    <property type="component" value="Chromosome"/>
</dbReference>
<dbReference type="InterPro" id="IPR003593">
    <property type="entry name" value="AAA+_ATPase"/>
</dbReference>
<evidence type="ECO:0000256" key="1">
    <source>
        <dbReference type="ARBA" id="ARBA00022448"/>
    </source>
</evidence>
<evidence type="ECO:0000313" key="5">
    <source>
        <dbReference type="EMBL" id="BCS86865.1"/>
    </source>
</evidence>
<dbReference type="CDD" id="cd03225">
    <property type="entry name" value="ABC_cobalt_CbiO_domain1"/>
    <property type="match status" value="1"/>
</dbReference>
<evidence type="ECO:0000259" key="4">
    <source>
        <dbReference type="PROSITE" id="PS50893"/>
    </source>
</evidence>
<protein>
    <submittedName>
        <fullName evidence="5">ABC transporter ATP-binding protein</fullName>
    </submittedName>
</protein>
<dbReference type="PANTHER" id="PTHR43553">
    <property type="entry name" value="HEAVY METAL TRANSPORTER"/>
    <property type="match status" value="1"/>
</dbReference>
<dbReference type="EMBL" id="AP024485">
    <property type="protein sequence ID" value="BCS86865.1"/>
    <property type="molecule type" value="Genomic_DNA"/>
</dbReference>
<feature type="domain" description="ABC transporter" evidence="4">
    <location>
        <begin position="3"/>
        <end position="236"/>
    </location>
</feature>
<dbReference type="InterPro" id="IPR027417">
    <property type="entry name" value="P-loop_NTPase"/>
</dbReference>
<organism evidence="5 6">
    <name type="scientific">Pseudodesulfovibrio sediminis</name>
    <dbReference type="NCBI Taxonomy" id="2810563"/>
    <lineage>
        <taxon>Bacteria</taxon>
        <taxon>Pseudomonadati</taxon>
        <taxon>Thermodesulfobacteriota</taxon>
        <taxon>Desulfovibrionia</taxon>
        <taxon>Desulfovibrionales</taxon>
        <taxon>Desulfovibrionaceae</taxon>
    </lineage>
</organism>
<proteinExistence type="predicted"/>